<dbReference type="RefSeq" id="WP_145377599.1">
    <property type="nucleotide sequence ID" value="NZ_CP036276.1"/>
</dbReference>
<accession>A0A517ZRS6</accession>
<dbReference type="AlphaFoldDB" id="A0A517ZRS6"/>
<keyword evidence="1" id="KW-0472">Membrane</keyword>
<keyword evidence="1" id="KW-0812">Transmembrane</keyword>
<evidence type="ECO:0000256" key="1">
    <source>
        <dbReference type="SAM" id="Phobius"/>
    </source>
</evidence>
<gene>
    <name evidence="2" type="ORF">Mal52_36830</name>
</gene>
<organism evidence="2 3">
    <name type="scientific">Symmachiella dynata</name>
    <dbReference type="NCBI Taxonomy" id="2527995"/>
    <lineage>
        <taxon>Bacteria</taxon>
        <taxon>Pseudomonadati</taxon>
        <taxon>Planctomycetota</taxon>
        <taxon>Planctomycetia</taxon>
        <taxon>Planctomycetales</taxon>
        <taxon>Planctomycetaceae</taxon>
        <taxon>Symmachiella</taxon>
    </lineage>
</organism>
<keyword evidence="3" id="KW-1185">Reference proteome</keyword>
<proteinExistence type="predicted"/>
<evidence type="ECO:0000313" key="3">
    <source>
        <dbReference type="Proteomes" id="UP000319383"/>
    </source>
</evidence>
<sequence>MSQSQQQPEIADNLLTPRQGVNLLYILAAGHATCLTVFMRHSFGTHALGRNGVVALLLILFYLCGTEDPTMLLFLWAWLAALIYQRFKTYRVWRSGAVWHSKYDGYPALAMKLPFVRTEGSAKSLEPVFCILAGAALCPWSEAVGAYVFLGFASLLVVRAFETQSTVNRVRAMQDAAIEQRNMASMFRGDFHVNDF</sequence>
<name>A0A517ZRS6_9PLAN</name>
<protein>
    <submittedName>
        <fullName evidence="2">Uncharacterized protein</fullName>
    </submittedName>
</protein>
<evidence type="ECO:0000313" key="2">
    <source>
        <dbReference type="EMBL" id="QDU45192.1"/>
    </source>
</evidence>
<reference evidence="2 3" key="1">
    <citation type="submission" date="2019-02" db="EMBL/GenBank/DDBJ databases">
        <title>Deep-cultivation of Planctomycetes and their phenomic and genomic characterization uncovers novel biology.</title>
        <authorList>
            <person name="Wiegand S."/>
            <person name="Jogler M."/>
            <person name="Boedeker C."/>
            <person name="Pinto D."/>
            <person name="Vollmers J."/>
            <person name="Rivas-Marin E."/>
            <person name="Kohn T."/>
            <person name="Peeters S.H."/>
            <person name="Heuer A."/>
            <person name="Rast P."/>
            <person name="Oberbeckmann S."/>
            <person name="Bunk B."/>
            <person name="Jeske O."/>
            <person name="Meyerdierks A."/>
            <person name="Storesund J.E."/>
            <person name="Kallscheuer N."/>
            <person name="Luecker S."/>
            <person name="Lage O.M."/>
            <person name="Pohl T."/>
            <person name="Merkel B.J."/>
            <person name="Hornburger P."/>
            <person name="Mueller R.-W."/>
            <person name="Bruemmer F."/>
            <person name="Labrenz M."/>
            <person name="Spormann A.M."/>
            <person name="Op den Camp H."/>
            <person name="Overmann J."/>
            <person name="Amann R."/>
            <person name="Jetten M.S.M."/>
            <person name="Mascher T."/>
            <person name="Medema M.H."/>
            <person name="Devos D.P."/>
            <person name="Kaster A.-K."/>
            <person name="Ovreas L."/>
            <person name="Rohde M."/>
            <person name="Galperin M.Y."/>
            <person name="Jogler C."/>
        </authorList>
    </citation>
    <scope>NUCLEOTIDE SEQUENCE [LARGE SCALE GENOMIC DNA]</scope>
    <source>
        <strain evidence="2 3">Mal52</strain>
    </source>
</reference>
<dbReference type="Proteomes" id="UP000319383">
    <property type="component" value="Chromosome"/>
</dbReference>
<dbReference type="EMBL" id="CP036276">
    <property type="protein sequence ID" value="QDU45192.1"/>
    <property type="molecule type" value="Genomic_DNA"/>
</dbReference>
<dbReference type="KEGG" id="sdyn:Mal52_36830"/>
<feature type="transmembrane region" description="Helical" evidence="1">
    <location>
        <begin position="21"/>
        <end position="41"/>
    </location>
</feature>
<keyword evidence="1" id="KW-1133">Transmembrane helix</keyword>